<accession>A0ABS4NFQ2</accession>
<evidence type="ECO:0000313" key="2">
    <source>
        <dbReference type="Proteomes" id="UP001166402"/>
    </source>
</evidence>
<name>A0ABS4NFQ2_9THEO</name>
<evidence type="ECO:0000313" key="1">
    <source>
        <dbReference type="EMBL" id="MBP2072496.1"/>
    </source>
</evidence>
<dbReference type="EMBL" id="JAGGLT010000022">
    <property type="protein sequence ID" value="MBP2072496.1"/>
    <property type="molecule type" value="Genomic_DNA"/>
</dbReference>
<organism evidence="1 2">
    <name type="scientific">Thermoanaerobacterium butyriciformans</name>
    <dbReference type="NCBI Taxonomy" id="1702242"/>
    <lineage>
        <taxon>Bacteria</taxon>
        <taxon>Bacillati</taxon>
        <taxon>Bacillota</taxon>
        <taxon>Clostridia</taxon>
        <taxon>Thermoanaerobacterales</taxon>
        <taxon>Thermoanaerobacteraceae</taxon>
        <taxon>Thermoanaerobacterium</taxon>
    </lineage>
</organism>
<comment type="caution">
    <text evidence="1">The sequence shown here is derived from an EMBL/GenBank/DDBJ whole genome shotgun (WGS) entry which is preliminary data.</text>
</comment>
<proteinExistence type="predicted"/>
<keyword evidence="2" id="KW-1185">Reference proteome</keyword>
<gene>
    <name evidence="1" type="ORF">J2Z80_002027</name>
</gene>
<protein>
    <recommendedName>
        <fullName evidence="3">Stage V sporulation protein SpoVM</fullName>
    </recommendedName>
</protein>
<dbReference type="Proteomes" id="UP001166402">
    <property type="component" value="Unassembled WGS sequence"/>
</dbReference>
<evidence type="ECO:0008006" key="3">
    <source>
        <dbReference type="Google" id="ProtNLM"/>
    </source>
</evidence>
<reference evidence="1" key="1">
    <citation type="submission" date="2021-03" db="EMBL/GenBank/DDBJ databases">
        <title>Genomic Encyclopedia of Type Strains, Phase IV (KMG-IV): sequencing the most valuable type-strain genomes for metagenomic binning, comparative biology and taxonomic classification.</title>
        <authorList>
            <person name="Goeker M."/>
        </authorList>
    </citation>
    <scope>NUCLEOTIDE SEQUENCE</scope>
    <source>
        <strain evidence="1">DSM 101588</strain>
    </source>
</reference>
<sequence>MSKKKEPKVFYFKIPGFIKKFLSSITKGKK</sequence>